<keyword evidence="3 7" id="KW-1133">Transmembrane helix</keyword>
<dbReference type="GO" id="GO:0016020">
    <property type="term" value="C:membrane"/>
    <property type="evidence" value="ECO:0007669"/>
    <property type="project" value="UniProtKB-SubCell"/>
</dbReference>
<name>R7VFA3_CAPTE</name>
<reference evidence="12" key="3">
    <citation type="submission" date="2015-06" db="UniProtKB">
        <authorList>
            <consortium name="EnsemblMetazoa"/>
        </authorList>
    </citation>
    <scope>IDENTIFICATION</scope>
</reference>
<evidence type="ECO:0000256" key="5">
    <source>
        <dbReference type="ARBA" id="ARBA00023180"/>
    </source>
</evidence>
<dbReference type="EMBL" id="AMQN01004671">
    <property type="status" value="NOT_ANNOTATED_CDS"/>
    <property type="molecule type" value="Genomic_DNA"/>
</dbReference>
<dbReference type="PANTHER" id="PTHR23252">
    <property type="entry name" value="INTIMAL THICKNESS RECEPTOR-RELATED"/>
    <property type="match status" value="1"/>
</dbReference>
<keyword evidence="4 7" id="KW-0472">Membrane</keyword>
<feature type="transmembrane region" description="Helical" evidence="7">
    <location>
        <begin position="559"/>
        <end position="582"/>
    </location>
</feature>
<feature type="transmembrane region" description="Helical" evidence="7">
    <location>
        <begin position="532"/>
        <end position="552"/>
    </location>
</feature>
<dbReference type="GO" id="GO:0019236">
    <property type="term" value="P:response to pheromone"/>
    <property type="evidence" value="ECO:0007669"/>
    <property type="project" value="InterPro"/>
</dbReference>
<dbReference type="GO" id="GO:0007186">
    <property type="term" value="P:G protein-coupled receptor signaling pathway"/>
    <property type="evidence" value="ECO:0007669"/>
    <property type="project" value="InterPro"/>
</dbReference>
<reference evidence="13" key="1">
    <citation type="submission" date="2012-12" db="EMBL/GenBank/DDBJ databases">
        <authorList>
            <person name="Hellsten U."/>
            <person name="Grimwood J."/>
            <person name="Chapman J.A."/>
            <person name="Shapiro H."/>
            <person name="Aerts A."/>
            <person name="Otillar R.P."/>
            <person name="Terry A.Y."/>
            <person name="Boore J.L."/>
            <person name="Simakov O."/>
            <person name="Marletaz F."/>
            <person name="Cho S.-J."/>
            <person name="Edsinger-Gonzales E."/>
            <person name="Havlak P."/>
            <person name="Kuo D.-H."/>
            <person name="Larsson T."/>
            <person name="Lv J."/>
            <person name="Arendt D."/>
            <person name="Savage R."/>
            <person name="Osoegawa K."/>
            <person name="de Jong P."/>
            <person name="Lindberg D.R."/>
            <person name="Seaver E.C."/>
            <person name="Weisblat D.A."/>
            <person name="Putnam N.H."/>
            <person name="Grigoriev I.V."/>
            <person name="Rokhsar D.S."/>
        </authorList>
    </citation>
    <scope>NUCLEOTIDE SEQUENCE</scope>
    <source>
        <strain evidence="13">I ESC-2004</strain>
    </source>
</reference>
<keyword evidence="2 7" id="KW-0812">Transmembrane</keyword>
<feature type="region of interest" description="Disordered" evidence="6">
    <location>
        <begin position="681"/>
        <end position="750"/>
    </location>
</feature>
<dbReference type="Pfam" id="PF10192">
    <property type="entry name" value="GPR180-TMEM145_TM"/>
    <property type="match status" value="1"/>
</dbReference>
<feature type="chain" id="PRO_5008788998" evidence="8">
    <location>
        <begin position="22"/>
        <end position="750"/>
    </location>
</feature>
<keyword evidence="8" id="KW-0732">Signal</keyword>
<dbReference type="AlphaFoldDB" id="R7VFA3"/>
<dbReference type="EMBL" id="KB294122">
    <property type="protein sequence ID" value="ELU14986.1"/>
    <property type="molecule type" value="Genomic_DNA"/>
</dbReference>
<feature type="region of interest" description="Disordered" evidence="6">
    <location>
        <begin position="641"/>
        <end position="667"/>
    </location>
</feature>
<evidence type="ECO:0000256" key="7">
    <source>
        <dbReference type="SAM" id="Phobius"/>
    </source>
</evidence>
<reference evidence="11 13" key="2">
    <citation type="journal article" date="2013" name="Nature">
        <title>Insights into bilaterian evolution from three spiralian genomes.</title>
        <authorList>
            <person name="Simakov O."/>
            <person name="Marletaz F."/>
            <person name="Cho S.J."/>
            <person name="Edsinger-Gonzales E."/>
            <person name="Havlak P."/>
            <person name="Hellsten U."/>
            <person name="Kuo D.H."/>
            <person name="Larsson T."/>
            <person name="Lv J."/>
            <person name="Arendt D."/>
            <person name="Savage R."/>
            <person name="Osoegawa K."/>
            <person name="de Jong P."/>
            <person name="Grimwood J."/>
            <person name="Chapman J.A."/>
            <person name="Shapiro H."/>
            <person name="Aerts A."/>
            <person name="Otillar R.P."/>
            <person name="Terry A.Y."/>
            <person name="Boore J.L."/>
            <person name="Grigoriev I.V."/>
            <person name="Lindberg D.R."/>
            <person name="Seaver E.C."/>
            <person name="Weisblat D.A."/>
            <person name="Putnam N.H."/>
            <person name="Rokhsar D.S."/>
        </authorList>
    </citation>
    <scope>NUCLEOTIDE SEQUENCE</scope>
    <source>
        <strain evidence="11 13">I ESC-2004</strain>
    </source>
</reference>
<feature type="domain" description="GPR180-like N-terminal" evidence="10">
    <location>
        <begin position="212"/>
        <end position="299"/>
    </location>
</feature>
<feature type="transmembrane region" description="Helical" evidence="7">
    <location>
        <begin position="326"/>
        <end position="346"/>
    </location>
</feature>
<dbReference type="InterPro" id="IPR053880">
    <property type="entry name" value="GPR180-like_N"/>
</dbReference>
<evidence type="ECO:0000256" key="2">
    <source>
        <dbReference type="ARBA" id="ARBA00022692"/>
    </source>
</evidence>
<dbReference type="EnsemblMetazoa" id="CapteT219171">
    <property type="protein sequence ID" value="CapteP219171"/>
    <property type="gene ID" value="CapteG219171"/>
</dbReference>
<evidence type="ECO:0000313" key="12">
    <source>
        <dbReference type="EnsemblMetazoa" id="CapteP219171"/>
    </source>
</evidence>
<keyword evidence="13" id="KW-1185">Reference proteome</keyword>
<feature type="domain" description="GPR180/TMEM145 transmembrane" evidence="9">
    <location>
        <begin position="328"/>
        <end position="547"/>
    </location>
</feature>
<dbReference type="HOGENOM" id="CLU_347556_0_0_1"/>
<dbReference type="OrthoDB" id="205745at2759"/>
<evidence type="ECO:0000259" key="9">
    <source>
        <dbReference type="Pfam" id="PF10192"/>
    </source>
</evidence>
<dbReference type="PANTHER" id="PTHR23252:SF24">
    <property type="entry name" value="TRANSMEMBRANE PROTEIN 145"/>
    <property type="match status" value="1"/>
</dbReference>
<feature type="transmembrane region" description="Helical" evidence="7">
    <location>
        <begin position="431"/>
        <end position="448"/>
    </location>
</feature>
<gene>
    <name evidence="11" type="ORF">CAPTEDRAFT_219171</name>
</gene>
<evidence type="ECO:0000313" key="11">
    <source>
        <dbReference type="EMBL" id="ELU14986.1"/>
    </source>
</evidence>
<proteinExistence type="predicted"/>
<feature type="signal peptide" evidence="8">
    <location>
        <begin position="1"/>
        <end position="21"/>
    </location>
</feature>
<organism evidence="11">
    <name type="scientific">Capitella teleta</name>
    <name type="common">Polychaete worm</name>
    <dbReference type="NCBI Taxonomy" id="283909"/>
    <lineage>
        <taxon>Eukaryota</taxon>
        <taxon>Metazoa</taxon>
        <taxon>Spiralia</taxon>
        <taxon>Lophotrochozoa</taxon>
        <taxon>Annelida</taxon>
        <taxon>Polychaeta</taxon>
        <taxon>Sedentaria</taxon>
        <taxon>Scolecida</taxon>
        <taxon>Capitellidae</taxon>
        <taxon>Capitella</taxon>
    </lineage>
</organism>
<comment type="subcellular location">
    <subcellularLocation>
        <location evidence="1">Membrane</location>
        <topology evidence="1">Multi-pass membrane protein</topology>
    </subcellularLocation>
</comment>
<dbReference type="InterPro" id="IPR047831">
    <property type="entry name" value="GPR180/TMEM145"/>
</dbReference>
<protein>
    <submittedName>
        <fullName evidence="11 12">Uncharacterized protein</fullName>
    </submittedName>
</protein>
<dbReference type="Proteomes" id="UP000014760">
    <property type="component" value="Unassembled WGS sequence"/>
</dbReference>
<feature type="transmembrane region" description="Helical" evidence="7">
    <location>
        <begin position="468"/>
        <end position="486"/>
    </location>
</feature>
<dbReference type="STRING" id="283909.R7VFA3"/>
<feature type="transmembrane region" description="Helical" evidence="7">
    <location>
        <begin position="358"/>
        <end position="380"/>
    </location>
</feature>
<feature type="transmembrane region" description="Helical" evidence="7">
    <location>
        <begin position="400"/>
        <end position="419"/>
    </location>
</feature>
<dbReference type="InterPro" id="IPR019336">
    <property type="entry name" value="GPR180/TMEM145_TM"/>
</dbReference>
<evidence type="ECO:0000256" key="4">
    <source>
        <dbReference type="ARBA" id="ARBA00023136"/>
    </source>
</evidence>
<evidence type="ECO:0000313" key="13">
    <source>
        <dbReference type="Proteomes" id="UP000014760"/>
    </source>
</evidence>
<dbReference type="EMBL" id="AMQN01004672">
    <property type="status" value="NOT_ANNOTATED_CDS"/>
    <property type="molecule type" value="Genomic_DNA"/>
</dbReference>
<evidence type="ECO:0000256" key="1">
    <source>
        <dbReference type="ARBA" id="ARBA00004141"/>
    </source>
</evidence>
<sequence length="750" mass="86226">MANILAISVFLVIFGAVLVHSKYLEGHLKTEEDWHFLARFCFLSQKGQLQFEFEYPLSLEPQNILLYYDDPDQWPAVYKSNKNCYQREATLRPENRQIIYLTLRHYNSGCTPKTEPITGTTMLVCNSSRTFRSIRDRWWFVATSRCGENENCTQKKDVFRPGNKQIIVLSSDHYWSGCSRVREAFYRCSATRSFRTWRERWWFIALEHCGSEQTCQEKQSPPHLRPQNNQIVTLYLGINGCEKKVDNSSKAAVNRSSTEEATIGRCVSKRSFRSARERWWFVASSRCDPIGPKGLNLNYKIWMTNGDDFWHKHFSADEFYILPVDIAFLIAMLVVLCVSIYTASVLKSRQMFHTTYKLYMVSLTFEVFHLFIMCIAYGKYASDGLENYGMRTFGRMFESASILVFLLMLILMGKGYTITRGRLSTGGSVKISIFMTLFVITYAVLFIYEAKFFDPGEVLYIYESPAGYGLVAMRLLGWIWFCYAIFFTLKHYPEKARFYYPFFIFYTLWFWAAVCSIFISNYALPKWVREKVVISVDATISFLGYLYFLSYLHRVNPAACFVLIAFALIRFWAGPIVILIALKALSLWVREKVVNGVENTVSCVGHVFFLILTRPSAANSNFPYHVRTSQIGVMSESFSHPPIPHGASKESESFSSHPYAPSQPPPEYSICGGPNFTELFTVSNPRPSAPQANSDQSGSNTELHAKDEDTSSSENLTKFFKNGLSSLNKAHRTNLKGFRNEQRSSLSKMQ</sequence>
<keyword evidence="5" id="KW-0325">Glycoprotein</keyword>
<dbReference type="OMA" id="PTIYAVM"/>
<evidence type="ECO:0000259" key="10">
    <source>
        <dbReference type="Pfam" id="PF21892"/>
    </source>
</evidence>
<feature type="transmembrane region" description="Helical" evidence="7">
    <location>
        <begin position="498"/>
        <end position="520"/>
    </location>
</feature>
<evidence type="ECO:0000256" key="6">
    <source>
        <dbReference type="SAM" id="MobiDB-lite"/>
    </source>
</evidence>
<evidence type="ECO:0000256" key="3">
    <source>
        <dbReference type="ARBA" id="ARBA00022989"/>
    </source>
</evidence>
<feature type="compositionally biased region" description="Polar residues" evidence="6">
    <location>
        <begin position="681"/>
        <end position="702"/>
    </location>
</feature>
<dbReference type="Pfam" id="PF21892">
    <property type="entry name" value="TMEM145_N"/>
    <property type="match status" value="2"/>
</dbReference>
<evidence type="ECO:0000256" key="8">
    <source>
        <dbReference type="SAM" id="SignalP"/>
    </source>
</evidence>
<feature type="domain" description="GPR180-like N-terminal" evidence="10">
    <location>
        <begin position="25"/>
        <end position="150"/>
    </location>
</feature>
<accession>R7VFA3</accession>